<dbReference type="InterPro" id="IPR000014">
    <property type="entry name" value="PAS"/>
</dbReference>
<evidence type="ECO:0000256" key="1">
    <source>
        <dbReference type="ARBA" id="ARBA00000085"/>
    </source>
</evidence>
<evidence type="ECO:0000313" key="10">
    <source>
        <dbReference type="EMBL" id="QSW89232.1"/>
    </source>
</evidence>
<evidence type="ECO:0000256" key="7">
    <source>
        <dbReference type="ARBA" id="ARBA00023136"/>
    </source>
</evidence>
<dbReference type="Gene3D" id="3.30.450.20">
    <property type="entry name" value="PAS domain"/>
    <property type="match status" value="3"/>
</dbReference>
<evidence type="ECO:0000313" key="11">
    <source>
        <dbReference type="Proteomes" id="UP000663440"/>
    </source>
</evidence>
<dbReference type="CDD" id="cd00082">
    <property type="entry name" value="HisKA"/>
    <property type="match status" value="1"/>
</dbReference>
<feature type="domain" description="Histidine kinase" evidence="8">
    <location>
        <begin position="433"/>
        <end position="648"/>
    </location>
</feature>
<reference evidence="10 11" key="1">
    <citation type="submission" date="2021-03" db="EMBL/GenBank/DDBJ databases">
        <title>Flavobacterium kribbensis sp. nov, an endophytic bacteria, isolated from soybean.</title>
        <authorList>
            <person name="Lee J."/>
            <person name="Seo J."/>
        </authorList>
    </citation>
    <scope>NUCLEOTIDE SEQUENCE [LARGE SCALE GENOMIC DNA]</scope>
    <source>
        <strain evidence="10 11">BB8</strain>
    </source>
</reference>
<dbReference type="InterPro" id="IPR035965">
    <property type="entry name" value="PAS-like_dom_sf"/>
</dbReference>
<dbReference type="Pfam" id="PF08447">
    <property type="entry name" value="PAS_3"/>
    <property type="match status" value="1"/>
</dbReference>
<dbReference type="InterPro" id="IPR036890">
    <property type="entry name" value="HATPase_C_sf"/>
</dbReference>
<organism evidence="10 11">
    <name type="scientific">Flavobacterium endoglycinae</name>
    <dbReference type="NCBI Taxonomy" id="2816357"/>
    <lineage>
        <taxon>Bacteria</taxon>
        <taxon>Pseudomonadati</taxon>
        <taxon>Bacteroidota</taxon>
        <taxon>Flavobacteriia</taxon>
        <taxon>Flavobacteriales</taxon>
        <taxon>Flavobacteriaceae</taxon>
        <taxon>Flavobacterium</taxon>
    </lineage>
</organism>
<dbReference type="SMART" id="SM00387">
    <property type="entry name" value="HATPase_c"/>
    <property type="match status" value="1"/>
</dbReference>
<dbReference type="Pfam" id="PF00512">
    <property type="entry name" value="HisKA"/>
    <property type="match status" value="1"/>
</dbReference>
<dbReference type="EC" id="2.7.13.3" evidence="2"/>
<evidence type="ECO:0000259" key="8">
    <source>
        <dbReference type="PROSITE" id="PS50109"/>
    </source>
</evidence>
<dbReference type="SUPFAM" id="SSF47384">
    <property type="entry name" value="Homodimeric domain of signal transducing histidine kinase"/>
    <property type="match status" value="1"/>
</dbReference>
<keyword evidence="5" id="KW-0418">Kinase</keyword>
<protein>
    <recommendedName>
        <fullName evidence="2">histidine kinase</fullName>
        <ecNumber evidence="2">2.7.13.3</ecNumber>
    </recommendedName>
</protein>
<keyword evidence="7" id="KW-0472">Membrane</keyword>
<dbReference type="Proteomes" id="UP000663440">
    <property type="component" value="Chromosome"/>
</dbReference>
<evidence type="ECO:0000259" key="9">
    <source>
        <dbReference type="PROSITE" id="PS50112"/>
    </source>
</evidence>
<comment type="catalytic activity">
    <reaction evidence="1">
        <text>ATP + protein L-histidine = ADP + protein N-phospho-L-histidine.</text>
        <dbReference type="EC" id="2.7.13.3"/>
    </reaction>
</comment>
<name>A0ABX7QE42_9FLAO</name>
<dbReference type="InterPro" id="IPR003661">
    <property type="entry name" value="HisK_dim/P_dom"/>
</dbReference>
<dbReference type="InterPro" id="IPR003594">
    <property type="entry name" value="HATPase_dom"/>
</dbReference>
<dbReference type="InterPro" id="IPR004358">
    <property type="entry name" value="Sig_transdc_His_kin-like_C"/>
</dbReference>
<dbReference type="InterPro" id="IPR005467">
    <property type="entry name" value="His_kinase_dom"/>
</dbReference>
<evidence type="ECO:0000256" key="2">
    <source>
        <dbReference type="ARBA" id="ARBA00012438"/>
    </source>
</evidence>
<dbReference type="PRINTS" id="PR00344">
    <property type="entry name" value="BCTRLSENSOR"/>
</dbReference>
<keyword evidence="11" id="KW-1185">Reference proteome</keyword>
<dbReference type="Gene3D" id="3.30.565.10">
    <property type="entry name" value="Histidine kinase-like ATPase, C-terminal domain"/>
    <property type="match status" value="1"/>
</dbReference>
<evidence type="ECO:0000256" key="6">
    <source>
        <dbReference type="ARBA" id="ARBA00023012"/>
    </source>
</evidence>
<dbReference type="PROSITE" id="PS50112">
    <property type="entry name" value="PAS"/>
    <property type="match status" value="1"/>
</dbReference>
<dbReference type="Gene3D" id="1.10.287.130">
    <property type="match status" value="1"/>
</dbReference>
<dbReference type="PANTHER" id="PTHR45453:SF1">
    <property type="entry name" value="PHOSPHATE REGULON SENSOR PROTEIN PHOR"/>
    <property type="match status" value="1"/>
</dbReference>
<keyword evidence="6" id="KW-0902">Two-component regulatory system</keyword>
<dbReference type="RefSeq" id="WP_207296426.1">
    <property type="nucleotide sequence ID" value="NZ_CP071448.1"/>
</dbReference>
<dbReference type="CDD" id="cd00075">
    <property type="entry name" value="HATPase"/>
    <property type="match status" value="1"/>
</dbReference>
<evidence type="ECO:0000256" key="5">
    <source>
        <dbReference type="ARBA" id="ARBA00022777"/>
    </source>
</evidence>
<feature type="domain" description="PAS" evidence="9">
    <location>
        <begin position="148"/>
        <end position="217"/>
    </location>
</feature>
<dbReference type="PROSITE" id="PS50109">
    <property type="entry name" value="HIS_KIN"/>
    <property type="match status" value="1"/>
</dbReference>
<keyword evidence="3" id="KW-0597">Phosphoprotein</keyword>
<dbReference type="InterPro" id="IPR013655">
    <property type="entry name" value="PAS_fold_3"/>
</dbReference>
<sequence length="648" mass="74817">MKKHKSLHETNIKPKTDRLSTEKQLQLLQTIIDNSLDIIQVFQSVRDQNNKIVDFIWIMNNKGGVAQNGDVIGSSLLSKNPGVIPSGIFDKMVSVVETGEPVQHEQYYHYEQFEGWFYQALVKSDDGLVMTSRDISKQKKAEQGMREQSHFINSITEMMPDVVSVVEFPSRNILYANRDTLTWIGFEVDEIQKMPFKDRIKLFHPEDISAIQEFYERFHTLKDREENKVEYRIKDNNEQWVIISLRGQVFARDKNNNPSQLLFVAQNITAQKNAEKEILSLKDEIAEHAEDKYRTLFNSIDEGFLIHEMVRDEEDRAVNFRLMEVNPAFTRQTGLGNDTVGKLATEFLPNLEKSWIDTYDRVARSGVAERVENYNQATQRWYNVHVSRVGHGNRQVAVLFDDITERKESERILQENQFQLKDLLKQRSEFIVVASHELKTPVTSIKAYAEIVQERLEEIGNLEDSVLLGKLNEQIDRLTILINNLLDITKIEQGKMPIHFEYLALDTILEERIQEIQRTTNHKIELIIEQPLQVKGDKQRIEQVITNLLSNSVKYSPKESLITVESNTGENDVTISIADEGYGIPEKDLDKVFDKFFRVTTNNMDTFPGMGLGLYLAAQIVLEHGGRIWVESIEGKGSVFYFTLPLIN</sequence>
<dbReference type="Pfam" id="PF13188">
    <property type="entry name" value="PAS_8"/>
    <property type="match status" value="1"/>
</dbReference>
<dbReference type="SMART" id="SM00388">
    <property type="entry name" value="HisKA"/>
    <property type="match status" value="1"/>
</dbReference>
<dbReference type="PANTHER" id="PTHR45453">
    <property type="entry name" value="PHOSPHATE REGULON SENSOR PROTEIN PHOR"/>
    <property type="match status" value="1"/>
</dbReference>
<evidence type="ECO:0000256" key="3">
    <source>
        <dbReference type="ARBA" id="ARBA00022553"/>
    </source>
</evidence>
<dbReference type="SUPFAM" id="SSF55785">
    <property type="entry name" value="PYP-like sensor domain (PAS domain)"/>
    <property type="match status" value="2"/>
</dbReference>
<dbReference type="SUPFAM" id="SSF55874">
    <property type="entry name" value="ATPase domain of HSP90 chaperone/DNA topoisomerase II/histidine kinase"/>
    <property type="match status" value="1"/>
</dbReference>
<dbReference type="Pfam" id="PF02518">
    <property type="entry name" value="HATPase_c"/>
    <property type="match status" value="1"/>
</dbReference>
<dbReference type="NCBIfam" id="TIGR00229">
    <property type="entry name" value="sensory_box"/>
    <property type="match status" value="2"/>
</dbReference>
<dbReference type="InterPro" id="IPR050351">
    <property type="entry name" value="BphY/WalK/GraS-like"/>
</dbReference>
<evidence type="ECO:0000256" key="4">
    <source>
        <dbReference type="ARBA" id="ARBA00022679"/>
    </source>
</evidence>
<proteinExistence type="predicted"/>
<dbReference type="EMBL" id="CP071448">
    <property type="protein sequence ID" value="QSW89232.1"/>
    <property type="molecule type" value="Genomic_DNA"/>
</dbReference>
<dbReference type="CDD" id="cd00130">
    <property type="entry name" value="PAS"/>
    <property type="match status" value="1"/>
</dbReference>
<keyword evidence="4" id="KW-0808">Transferase</keyword>
<accession>A0ABX7QE42</accession>
<dbReference type="InterPro" id="IPR036097">
    <property type="entry name" value="HisK_dim/P_sf"/>
</dbReference>
<gene>
    <name evidence="10" type="ORF">J0383_00100</name>
</gene>